<accession>A0AAV3NKP0</accession>
<dbReference type="EMBL" id="BAABME010015203">
    <property type="protein sequence ID" value="GAA0139934.1"/>
    <property type="molecule type" value="Genomic_DNA"/>
</dbReference>
<dbReference type="AlphaFoldDB" id="A0AAV3NKP0"/>
<organism evidence="1 2">
    <name type="scientific">Lithospermum erythrorhizon</name>
    <name type="common">Purple gromwell</name>
    <name type="synonym">Lithospermum officinale var. erythrorhizon</name>
    <dbReference type="NCBI Taxonomy" id="34254"/>
    <lineage>
        <taxon>Eukaryota</taxon>
        <taxon>Viridiplantae</taxon>
        <taxon>Streptophyta</taxon>
        <taxon>Embryophyta</taxon>
        <taxon>Tracheophyta</taxon>
        <taxon>Spermatophyta</taxon>
        <taxon>Magnoliopsida</taxon>
        <taxon>eudicotyledons</taxon>
        <taxon>Gunneridae</taxon>
        <taxon>Pentapetalae</taxon>
        <taxon>asterids</taxon>
        <taxon>lamiids</taxon>
        <taxon>Boraginales</taxon>
        <taxon>Boraginaceae</taxon>
        <taxon>Boraginoideae</taxon>
        <taxon>Lithospermeae</taxon>
        <taxon>Lithospermum</taxon>
    </lineage>
</organism>
<protein>
    <submittedName>
        <fullName evidence="1">Uncharacterized protein</fullName>
    </submittedName>
</protein>
<evidence type="ECO:0000313" key="2">
    <source>
        <dbReference type="Proteomes" id="UP001454036"/>
    </source>
</evidence>
<dbReference type="Proteomes" id="UP001454036">
    <property type="component" value="Unassembled WGS sequence"/>
</dbReference>
<proteinExistence type="predicted"/>
<keyword evidence="2" id="KW-1185">Reference proteome</keyword>
<reference evidence="1 2" key="1">
    <citation type="submission" date="2024-01" db="EMBL/GenBank/DDBJ databases">
        <title>The complete chloroplast genome sequence of Lithospermum erythrorhizon: insights into the phylogenetic relationship among Boraginaceae species and the maternal lineages of purple gromwells.</title>
        <authorList>
            <person name="Okada T."/>
            <person name="Watanabe K."/>
        </authorList>
    </citation>
    <scope>NUCLEOTIDE SEQUENCE [LARGE SCALE GENOMIC DNA]</scope>
</reference>
<sequence>MWNIEKMVTIDNVESWCVHTELKEDGQSRWKGCFVYASCDDGAGKSQWEEILTNNSGIDKGWCVMVDFNDILDGGLQ</sequence>
<evidence type="ECO:0000313" key="1">
    <source>
        <dbReference type="EMBL" id="GAA0139934.1"/>
    </source>
</evidence>
<name>A0AAV3NKP0_LITER</name>
<comment type="caution">
    <text evidence="1">The sequence shown here is derived from an EMBL/GenBank/DDBJ whole genome shotgun (WGS) entry which is preliminary data.</text>
</comment>
<gene>
    <name evidence="1" type="ORF">LIER_35159</name>
</gene>